<dbReference type="InterPro" id="IPR023214">
    <property type="entry name" value="HAD_sf"/>
</dbReference>
<comment type="caution">
    <text evidence="1">The sequence shown here is derived from an EMBL/GenBank/DDBJ whole genome shotgun (WGS) entry which is preliminary data.</text>
</comment>
<dbReference type="SFLD" id="SFLDG01129">
    <property type="entry name" value="C1.5:_HAD__Beta-PGM__Phosphata"/>
    <property type="match status" value="1"/>
</dbReference>
<reference evidence="1 2" key="1">
    <citation type="journal article" date="2015" name="Nature">
        <title>rRNA introns, odd ribosomes, and small enigmatic genomes across a large radiation of phyla.</title>
        <authorList>
            <person name="Brown C.T."/>
            <person name="Hug L.A."/>
            <person name="Thomas B.C."/>
            <person name="Sharon I."/>
            <person name="Castelle C.J."/>
            <person name="Singh A."/>
            <person name="Wilkins M.J."/>
            <person name="Williams K.H."/>
            <person name="Banfield J.F."/>
        </authorList>
    </citation>
    <scope>NUCLEOTIDE SEQUENCE [LARGE SCALE GENOMIC DNA]</scope>
</reference>
<dbReference type="PANTHER" id="PTHR43611">
    <property type="entry name" value="ALPHA-D-GLUCOSE 1-PHOSPHATE PHOSPHATASE"/>
    <property type="match status" value="1"/>
</dbReference>
<dbReference type="Gene3D" id="3.40.50.1000">
    <property type="entry name" value="HAD superfamily/HAD-like"/>
    <property type="match status" value="1"/>
</dbReference>
<dbReference type="Pfam" id="PF00702">
    <property type="entry name" value="Hydrolase"/>
    <property type="match status" value="1"/>
</dbReference>
<dbReference type="STRING" id="1619100.UT34_C0002G0210"/>
<keyword evidence="1" id="KW-0378">Hydrolase</keyword>
<proteinExistence type="predicted"/>
<evidence type="ECO:0000313" key="2">
    <source>
        <dbReference type="Proteomes" id="UP000034799"/>
    </source>
</evidence>
<name>A0A0G0MRD7_9BACT</name>
<dbReference type="InterPro" id="IPR036412">
    <property type="entry name" value="HAD-like_sf"/>
</dbReference>
<gene>
    <name evidence="1" type="ORF">UT34_C0002G0210</name>
</gene>
<organism evidence="1 2">
    <name type="scientific">candidate division WS6 bacterium GW2011_GWF2_39_15</name>
    <dbReference type="NCBI Taxonomy" id="1619100"/>
    <lineage>
        <taxon>Bacteria</taxon>
        <taxon>Candidatus Dojkabacteria</taxon>
    </lineage>
</organism>
<dbReference type="PANTHER" id="PTHR43611:SF3">
    <property type="entry name" value="FLAVIN MONONUCLEOTIDE HYDROLASE 1, CHLOROPLATIC"/>
    <property type="match status" value="1"/>
</dbReference>
<dbReference type="CDD" id="cd01427">
    <property type="entry name" value="HAD_like"/>
    <property type="match status" value="1"/>
</dbReference>
<protein>
    <submittedName>
        <fullName evidence="1">HAD-superfamily hydrolase, subfamily IA, variant 3</fullName>
    </submittedName>
</protein>
<dbReference type="SUPFAM" id="SSF56784">
    <property type="entry name" value="HAD-like"/>
    <property type="match status" value="1"/>
</dbReference>
<dbReference type="EMBL" id="LBWK01000002">
    <property type="protein sequence ID" value="KKR05703.1"/>
    <property type="molecule type" value="Genomic_DNA"/>
</dbReference>
<accession>A0A0G0MRD7</accession>
<dbReference type="SFLD" id="SFLDS00003">
    <property type="entry name" value="Haloacid_Dehalogenase"/>
    <property type="match status" value="1"/>
</dbReference>
<dbReference type="AlphaFoldDB" id="A0A0G0MRD7"/>
<dbReference type="Proteomes" id="UP000034799">
    <property type="component" value="Unassembled WGS sequence"/>
</dbReference>
<sequence length="298" mass="35652">MQSIQDILQDKEKFKKEVLSKHKYVTKEFQDFGYRVALKLGALNQVSMYIRMAKEKPRVHMEQALSFAIDYPNAKDKGRIFMWKLKELEKERNETLKTRNKYLRIILLDIDEVLILNERFSKRYSREFNVDIEMLRPFFEEAFNDCLTGKKDLKKVLKKYLKEWRWQGTADELVKYWIEEDLKYNQEMIDKISGLNKDIYKVYICTNQEKYRTEYLAEALKTKVKPVKVFSSCELKVKKKDPKFFKKVLKEVIVEPDQVYYIDNDDNNLNAAKKVGINIYKYPDQSINQLIKDAGNKP</sequence>
<evidence type="ECO:0000313" key="1">
    <source>
        <dbReference type="EMBL" id="KKR05703.1"/>
    </source>
</evidence>
<dbReference type="GO" id="GO:0016787">
    <property type="term" value="F:hydrolase activity"/>
    <property type="evidence" value="ECO:0007669"/>
    <property type="project" value="UniProtKB-KW"/>
</dbReference>